<organism evidence="1">
    <name type="scientific">Arundo donax</name>
    <name type="common">Giant reed</name>
    <name type="synonym">Donax arundinaceus</name>
    <dbReference type="NCBI Taxonomy" id="35708"/>
    <lineage>
        <taxon>Eukaryota</taxon>
        <taxon>Viridiplantae</taxon>
        <taxon>Streptophyta</taxon>
        <taxon>Embryophyta</taxon>
        <taxon>Tracheophyta</taxon>
        <taxon>Spermatophyta</taxon>
        <taxon>Magnoliopsida</taxon>
        <taxon>Liliopsida</taxon>
        <taxon>Poales</taxon>
        <taxon>Poaceae</taxon>
        <taxon>PACMAD clade</taxon>
        <taxon>Arundinoideae</taxon>
        <taxon>Arundineae</taxon>
        <taxon>Arundo</taxon>
    </lineage>
</organism>
<sequence length="52" mass="6193">MARVSTSYIPIMFLFIRYSSSVSVHRQLEVRMLRFLMTRPPRKHWFDSSSSG</sequence>
<accession>A0A0A9D3A9</accession>
<name>A0A0A9D3A9_ARUDO</name>
<protein>
    <submittedName>
        <fullName evidence="1">Pco072185</fullName>
    </submittedName>
</protein>
<reference evidence="1" key="2">
    <citation type="journal article" date="2015" name="Data Brief">
        <title>Shoot transcriptome of the giant reed, Arundo donax.</title>
        <authorList>
            <person name="Barrero R.A."/>
            <person name="Guerrero F.D."/>
            <person name="Moolhuijzen P."/>
            <person name="Goolsby J.A."/>
            <person name="Tidwell J."/>
            <person name="Bellgard S.E."/>
            <person name="Bellgard M.I."/>
        </authorList>
    </citation>
    <scope>NUCLEOTIDE SEQUENCE</scope>
    <source>
        <tissue evidence="1">Shoot tissue taken approximately 20 cm above the soil surface</tissue>
    </source>
</reference>
<evidence type="ECO:0000313" key="1">
    <source>
        <dbReference type="EMBL" id="JAD80100.1"/>
    </source>
</evidence>
<dbReference type="EMBL" id="GBRH01217795">
    <property type="protein sequence ID" value="JAD80100.1"/>
    <property type="molecule type" value="Transcribed_RNA"/>
</dbReference>
<dbReference type="AlphaFoldDB" id="A0A0A9D3A9"/>
<proteinExistence type="predicted"/>
<reference evidence="1" key="1">
    <citation type="submission" date="2014-09" db="EMBL/GenBank/DDBJ databases">
        <authorList>
            <person name="Magalhaes I.L.F."/>
            <person name="Oliveira U."/>
            <person name="Santos F.R."/>
            <person name="Vidigal T.H.D.A."/>
            <person name="Brescovit A.D."/>
            <person name="Santos A.J."/>
        </authorList>
    </citation>
    <scope>NUCLEOTIDE SEQUENCE</scope>
    <source>
        <tissue evidence="1">Shoot tissue taken approximately 20 cm above the soil surface</tissue>
    </source>
</reference>